<keyword evidence="3" id="KW-1185">Reference proteome</keyword>
<reference evidence="2 3" key="1">
    <citation type="journal article" date="2019" name="Front. Microbiol.">
        <title>Thermoanaerosceptrum fracticalcis gen. nov. sp. nov., a Novel Fumarate-Fermenting Microorganism From a Deep Fractured Carbonate Aquifer of the US Great Basin.</title>
        <authorList>
            <person name="Hamilton-Brehm S.D."/>
            <person name="Stewart L.E."/>
            <person name="Zavarin M."/>
            <person name="Caldwell M."/>
            <person name="Lawson P.A."/>
            <person name="Onstott T.C."/>
            <person name="Grzymski J."/>
            <person name="Neveux I."/>
            <person name="Lollar B.S."/>
            <person name="Russell C.E."/>
            <person name="Moser D.P."/>
        </authorList>
    </citation>
    <scope>NUCLEOTIDE SEQUENCE [LARGE SCALE GENOMIC DNA]</scope>
    <source>
        <strain evidence="2 3">DRI-13</strain>
    </source>
</reference>
<feature type="transmembrane region" description="Helical" evidence="1">
    <location>
        <begin position="373"/>
        <end position="393"/>
    </location>
</feature>
<keyword evidence="1" id="KW-1133">Transmembrane helix</keyword>
<feature type="transmembrane region" description="Helical" evidence="1">
    <location>
        <begin position="87"/>
        <end position="105"/>
    </location>
</feature>
<evidence type="ECO:0000256" key="1">
    <source>
        <dbReference type="SAM" id="Phobius"/>
    </source>
</evidence>
<protein>
    <recommendedName>
        <fullName evidence="4">Sodium:glutamate symporter</fullName>
    </recommendedName>
</protein>
<dbReference type="CDD" id="cd21416">
    <property type="entry name" value="HDC_protein"/>
    <property type="match status" value="1"/>
</dbReference>
<feature type="transmembrane region" description="Helical" evidence="1">
    <location>
        <begin position="146"/>
        <end position="169"/>
    </location>
</feature>
<dbReference type="InterPro" id="IPR049576">
    <property type="entry name" value="HDC-like"/>
</dbReference>
<feature type="transmembrane region" description="Helical" evidence="1">
    <location>
        <begin position="33"/>
        <end position="50"/>
    </location>
</feature>
<keyword evidence="1" id="KW-0472">Membrane</keyword>
<feature type="transmembrane region" description="Helical" evidence="1">
    <location>
        <begin position="238"/>
        <end position="258"/>
    </location>
</feature>
<feature type="transmembrane region" description="Helical" evidence="1">
    <location>
        <begin position="112"/>
        <end position="134"/>
    </location>
</feature>
<dbReference type="OrthoDB" id="3243277at2"/>
<feature type="transmembrane region" description="Helical" evidence="1">
    <location>
        <begin position="293"/>
        <end position="319"/>
    </location>
</feature>
<sequence>MKLSVIAAFSIILIILTVGEVISAKTKAFVPSVFVSAVLFLLGFWTFLPPDIITQGSFAKPVVFLFMYLLITHMGTLMSVSELLRQWRTVLIGLAGNAGICLLALTLGNALFGWEAVVAATPPLTGGVVASILMTGAAKAKGLTTIAVLATSVYIMQGFFGYPITAWLLKKEGKRLVDLVRSGKVVIKPEPRSLGAMAAVKQSRFRIIPPLPEKYQTPYIILAKLGIVAWLASQVAPLIHVNEFVLCLLFGVIGREIGLLEEQALNKANAFGFLMTGLMAFIFANLAEATPAMLAQIALPLFGLIIIGMIGMAIMSILVGKLLGETKEMALSVAMTALYGFPADYILTIEAIKSVSGNEEEYHYTLNQMLPKMLVGGFVTVTITSVIIAGFFVKLL</sequence>
<accession>A0A7G6DYH8</accession>
<proteinExistence type="predicted"/>
<evidence type="ECO:0000313" key="2">
    <source>
        <dbReference type="EMBL" id="QNB44882.1"/>
    </source>
</evidence>
<feature type="transmembrane region" description="Helical" evidence="1">
    <location>
        <begin position="270"/>
        <end position="287"/>
    </location>
</feature>
<feature type="transmembrane region" description="Helical" evidence="1">
    <location>
        <begin position="62"/>
        <end position="81"/>
    </location>
</feature>
<evidence type="ECO:0008006" key="4">
    <source>
        <dbReference type="Google" id="ProtNLM"/>
    </source>
</evidence>
<dbReference type="EMBL" id="CP045798">
    <property type="protein sequence ID" value="QNB44882.1"/>
    <property type="molecule type" value="Genomic_DNA"/>
</dbReference>
<keyword evidence="1" id="KW-0812">Transmembrane</keyword>
<name>A0A7G6DYH8_THEFR</name>
<dbReference type="Proteomes" id="UP000515847">
    <property type="component" value="Chromosome"/>
</dbReference>
<dbReference type="AlphaFoldDB" id="A0A7G6DYH8"/>
<evidence type="ECO:0000313" key="3">
    <source>
        <dbReference type="Proteomes" id="UP000515847"/>
    </source>
</evidence>
<dbReference type="RefSeq" id="WP_034424483.1">
    <property type="nucleotide sequence ID" value="NZ_CP045798.1"/>
</dbReference>
<organism evidence="2 3">
    <name type="scientific">Thermanaerosceptrum fracticalcis</name>
    <dbReference type="NCBI Taxonomy" id="1712410"/>
    <lineage>
        <taxon>Bacteria</taxon>
        <taxon>Bacillati</taxon>
        <taxon>Bacillota</taxon>
        <taxon>Clostridia</taxon>
        <taxon>Eubacteriales</taxon>
        <taxon>Peptococcaceae</taxon>
        <taxon>Thermanaerosceptrum</taxon>
    </lineage>
</organism>
<gene>
    <name evidence="2" type="ORF">BR63_00170</name>
</gene>
<dbReference type="KEGG" id="tfr:BR63_00170"/>